<dbReference type="RefSeq" id="WP_206088353.1">
    <property type="nucleotide sequence ID" value="NZ_CP065053.1"/>
</dbReference>
<keyword evidence="2" id="KW-1133">Transmembrane helix</keyword>
<name>A0AA48WA28_9BURK</name>
<evidence type="ECO:0000313" key="5">
    <source>
        <dbReference type="EMBL" id="QPI48761.1"/>
    </source>
</evidence>
<evidence type="ECO:0000313" key="6">
    <source>
        <dbReference type="Proteomes" id="UP000662888"/>
    </source>
</evidence>
<dbReference type="PANTHER" id="PTHR30469:SF38">
    <property type="entry name" value="HLYD FAMILY SECRETION PROTEIN"/>
    <property type="match status" value="1"/>
</dbReference>
<dbReference type="Gene3D" id="2.40.30.170">
    <property type="match status" value="1"/>
</dbReference>
<organism evidence="5 6">
    <name type="scientific">Massilia antarctica</name>
    <dbReference type="NCBI Taxonomy" id="2765360"/>
    <lineage>
        <taxon>Bacteria</taxon>
        <taxon>Pseudomonadati</taxon>
        <taxon>Pseudomonadota</taxon>
        <taxon>Betaproteobacteria</taxon>
        <taxon>Burkholderiales</taxon>
        <taxon>Oxalobacteraceae</taxon>
        <taxon>Telluria group</taxon>
        <taxon>Massilia</taxon>
    </lineage>
</organism>
<evidence type="ECO:0000259" key="3">
    <source>
        <dbReference type="Pfam" id="PF25954"/>
    </source>
</evidence>
<evidence type="ECO:0000256" key="2">
    <source>
        <dbReference type="SAM" id="Phobius"/>
    </source>
</evidence>
<dbReference type="InterPro" id="IPR058792">
    <property type="entry name" value="Beta-barrel_RND_2"/>
</dbReference>
<evidence type="ECO:0000259" key="4">
    <source>
        <dbReference type="Pfam" id="PF25973"/>
    </source>
</evidence>
<dbReference type="Pfam" id="PF25973">
    <property type="entry name" value="BSH_CzcB"/>
    <property type="match status" value="1"/>
</dbReference>
<protein>
    <submittedName>
        <fullName evidence="5">Efflux RND transporter periplasmic adaptor subunit</fullName>
    </submittedName>
</protein>
<dbReference type="PANTHER" id="PTHR30469">
    <property type="entry name" value="MULTIDRUG RESISTANCE PROTEIN MDTA"/>
    <property type="match status" value="1"/>
</dbReference>
<evidence type="ECO:0000256" key="1">
    <source>
        <dbReference type="ARBA" id="ARBA00009477"/>
    </source>
</evidence>
<dbReference type="InterPro" id="IPR058647">
    <property type="entry name" value="BSH_CzcB-like"/>
</dbReference>
<feature type="transmembrane region" description="Helical" evidence="2">
    <location>
        <begin position="28"/>
        <end position="48"/>
    </location>
</feature>
<comment type="similarity">
    <text evidence="1">Belongs to the membrane fusion protein (MFP) (TC 8.A.1) family.</text>
</comment>
<dbReference type="NCBIfam" id="TIGR01730">
    <property type="entry name" value="RND_mfp"/>
    <property type="match status" value="1"/>
</dbReference>
<dbReference type="Gene3D" id="2.40.50.100">
    <property type="match status" value="1"/>
</dbReference>
<reference evidence="5 6" key="1">
    <citation type="submission" date="2020-11" db="EMBL/GenBank/DDBJ databases">
        <authorList>
            <person name="Sun Q."/>
        </authorList>
    </citation>
    <scope>NUCLEOTIDE SEQUENCE [LARGE SCALE GENOMIC DNA]</scope>
    <source>
        <strain evidence="5 6">P8398</strain>
    </source>
</reference>
<sequence>MTGINSKLALLKIDRSEVAEAAPGRRKLAMLGIAGVVVCALAAGWFGATRFRAVAAPTATAPPASAPAPAGVPAGRLTASGFVTARRRTTVASEVTGRLREVRVEEGQQVRSGQVLAVLDSSVIDREVTMLQARLASSQSAAQAAAADLADAQDTLARTTKLSATGFLSTASLNHDRRRVDSLHAQLARGNSDIVAARADTARLQAQRGQYEIRAPFSGVVVDRNAQSGEIVSPISGAGGFTRTGICTIVDMDSLEIQADINEAFIGQVHEGQTVDAILDAYPKQVIAARVLAIIPTVNRDKASVRVRIAFLNNDRRVLPDMAVKVSFNQSTTTRE</sequence>
<dbReference type="SUPFAM" id="SSF111369">
    <property type="entry name" value="HlyD-like secretion proteins"/>
    <property type="match status" value="1"/>
</dbReference>
<accession>A0AA48WA28</accession>
<proteinExistence type="inferred from homology"/>
<keyword evidence="6" id="KW-1185">Reference proteome</keyword>
<feature type="domain" description="CzcB-like barrel-sandwich hybrid" evidence="4">
    <location>
        <begin position="89"/>
        <end position="233"/>
    </location>
</feature>
<gene>
    <name evidence="5" type="ORF">IV454_25115</name>
</gene>
<feature type="domain" description="CusB-like beta-barrel" evidence="3">
    <location>
        <begin position="257"/>
        <end position="331"/>
    </location>
</feature>
<dbReference type="InterPro" id="IPR006143">
    <property type="entry name" value="RND_pump_MFP"/>
</dbReference>
<keyword evidence="2" id="KW-0472">Membrane</keyword>
<keyword evidence="2" id="KW-0812">Transmembrane</keyword>
<dbReference type="Pfam" id="PF25954">
    <property type="entry name" value="Beta-barrel_RND_2"/>
    <property type="match status" value="1"/>
</dbReference>
<dbReference type="EMBL" id="CP065053">
    <property type="protein sequence ID" value="QPI48761.1"/>
    <property type="molecule type" value="Genomic_DNA"/>
</dbReference>
<dbReference type="Proteomes" id="UP000662888">
    <property type="component" value="Chromosome"/>
</dbReference>